<feature type="domain" description="HAMP" evidence="15">
    <location>
        <begin position="189"/>
        <end position="242"/>
    </location>
</feature>
<keyword evidence="5" id="KW-0808">Transferase</keyword>
<evidence type="ECO:0000256" key="5">
    <source>
        <dbReference type="ARBA" id="ARBA00022679"/>
    </source>
</evidence>
<dbReference type="InterPro" id="IPR003594">
    <property type="entry name" value="HATPase_dom"/>
</dbReference>
<feature type="domain" description="Histidine kinase" evidence="14">
    <location>
        <begin position="250"/>
        <end position="453"/>
    </location>
</feature>
<dbReference type="Proteomes" id="UP000027100">
    <property type="component" value="Unassembled WGS sequence"/>
</dbReference>
<dbReference type="InterPro" id="IPR036890">
    <property type="entry name" value="HATPase_C_sf"/>
</dbReference>
<evidence type="ECO:0000256" key="12">
    <source>
        <dbReference type="ARBA" id="ARBA00023136"/>
    </source>
</evidence>
<dbReference type="SUPFAM" id="SSF55874">
    <property type="entry name" value="ATPase domain of HSP90 chaperone/DNA topoisomerase II/histidine kinase"/>
    <property type="match status" value="1"/>
</dbReference>
<keyword evidence="10 13" id="KW-1133">Transmembrane helix</keyword>
<dbReference type="PANTHER" id="PTHR45436">
    <property type="entry name" value="SENSOR HISTIDINE KINASE YKOH"/>
    <property type="match status" value="1"/>
</dbReference>
<dbReference type="PRINTS" id="PR00344">
    <property type="entry name" value="BCTRLSENSOR"/>
</dbReference>
<evidence type="ECO:0000313" key="16">
    <source>
        <dbReference type="EMBL" id="KCZ97269.1"/>
    </source>
</evidence>
<dbReference type="SUPFAM" id="SSF47384">
    <property type="entry name" value="Homodimeric domain of signal transducing histidine kinase"/>
    <property type="match status" value="1"/>
</dbReference>
<dbReference type="GO" id="GO:0005886">
    <property type="term" value="C:plasma membrane"/>
    <property type="evidence" value="ECO:0007669"/>
    <property type="project" value="TreeGrafter"/>
</dbReference>
<keyword evidence="8 16" id="KW-0418">Kinase</keyword>
<dbReference type="InterPro" id="IPR003661">
    <property type="entry name" value="HisK_dim/P_dom"/>
</dbReference>
<evidence type="ECO:0000256" key="3">
    <source>
        <dbReference type="ARBA" id="ARBA00012438"/>
    </source>
</evidence>
<dbReference type="GO" id="GO:0005524">
    <property type="term" value="F:ATP binding"/>
    <property type="evidence" value="ECO:0007669"/>
    <property type="project" value="UniProtKB-KW"/>
</dbReference>
<dbReference type="SMART" id="SM00387">
    <property type="entry name" value="HATPase_c"/>
    <property type="match status" value="1"/>
</dbReference>
<evidence type="ECO:0000256" key="13">
    <source>
        <dbReference type="SAM" id="Phobius"/>
    </source>
</evidence>
<name>A0A062VD11_9PROT</name>
<dbReference type="InterPro" id="IPR050428">
    <property type="entry name" value="TCS_sensor_his_kinase"/>
</dbReference>
<dbReference type="CDD" id="cd00082">
    <property type="entry name" value="HisKA"/>
    <property type="match status" value="1"/>
</dbReference>
<dbReference type="EMBL" id="ARYM01000022">
    <property type="protein sequence ID" value="KCZ97269.1"/>
    <property type="molecule type" value="Genomic_DNA"/>
</dbReference>
<keyword evidence="9" id="KW-0067">ATP-binding</keyword>
<protein>
    <recommendedName>
        <fullName evidence="3">histidine kinase</fullName>
        <ecNumber evidence="3">2.7.13.3</ecNumber>
    </recommendedName>
</protein>
<evidence type="ECO:0000256" key="7">
    <source>
        <dbReference type="ARBA" id="ARBA00022741"/>
    </source>
</evidence>
<dbReference type="InterPro" id="IPR005467">
    <property type="entry name" value="His_kinase_dom"/>
</dbReference>
<dbReference type="PROSITE" id="PS50885">
    <property type="entry name" value="HAMP"/>
    <property type="match status" value="1"/>
</dbReference>
<evidence type="ECO:0000259" key="15">
    <source>
        <dbReference type="PROSITE" id="PS50885"/>
    </source>
</evidence>
<evidence type="ECO:0000256" key="4">
    <source>
        <dbReference type="ARBA" id="ARBA00022553"/>
    </source>
</evidence>
<dbReference type="PATRIC" id="fig|1280954.3.peg.3166"/>
<evidence type="ECO:0000256" key="11">
    <source>
        <dbReference type="ARBA" id="ARBA00023012"/>
    </source>
</evidence>
<organism evidence="16 17">
    <name type="scientific">Hyphomonas polymorpha PS728</name>
    <dbReference type="NCBI Taxonomy" id="1280954"/>
    <lineage>
        <taxon>Bacteria</taxon>
        <taxon>Pseudomonadati</taxon>
        <taxon>Pseudomonadota</taxon>
        <taxon>Alphaproteobacteria</taxon>
        <taxon>Hyphomonadales</taxon>
        <taxon>Hyphomonadaceae</taxon>
        <taxon>Hyphomonas</taxon>
    </lineage>
</organism>
<dbReference type="PROSITE" id="PS50109">
    <property type="entry name" value="HIS_KIN"/>
    <property type="match status" value="1"/>
</dbReference>
<dbReference type="STRING" id="1280954.HPO_15668"/>
<evidence type="ECO:0000256" key="10">
    <source>
        <dbReference type="ARBA" id="ARBA00022989"/>
    </source>
</evidence>
<evidence type="ECO:0000313" key="17">
    <source>
        <dbReference type="Proteomes" id="UP000027100"/>
    </source>
</evidence>
<dbReference type="GO" id="GO:0000155">
    <property type="term" value="F:phosphorelay sensor kinase activity"/>
    <property type="evidence" value="ECO:0007669"/>
    <property type="project" value="InterPro"/>
</dbReference>
<evidence type="ECO:0000256" key="1">
    <source>
        <dbReference type="ARBA" id="ARBA00000085"/>
    </source>
</evidence>
<evidence type="ECO:0000259" key="14">
    <source>
        <dbReference type="PROSITE" id="PS50109"/>
    </source>
</evidence>
<keyword evidence="6 13" id="KW-0812">Transmembrane</keyword>
<dbReference type="Gene3D" id="3.30.565.10">
    <property type="entry name" value="Histidine kinase-like ATPase, C-terminal domain"/>
    <property type="match status" value="1"/>
</dbReference>
<dbReference type="eggNOG" id="COG5002">
    <property type="taxonomic scope" value="Bacteria"/>
</dbReference>
<dbReference type="InterPro" id="IPR036097">
    <property type="entry name" value="HisK_dim/P_sf"/>
</dbReference>
<dbReference type="CDD" id="cd00075">
    <property type="entry name" value="HATPase"/>
    <property type="match status" value="1"/>
</dbReference>
<dbReference type="Pfam" id="PF00672">
    <property type="entry name" value="HAMP"/>
    <property type="match status" value="1"/>
</dbReference>
<dbReference type="PANTHER" id="PTHR45436:SF14">
    <property type="entry name" value="SENSOR PROTEIN QSEC"/>
    <property type="match status" value="1"/>
</dbReference>
<dbReference type="AlphaFoldDB" id="A0A062VD11"/>
<evidence type="ECO:0000256" key="8">
    <source>
        <dbReference type="ARBA" id="ARBA00022777"/>
    </source>
</evidence>
<evidence type="ECO:0000256" key="6">
    <source>
        <dbReference type="ARBA" id="ARBA00022692"/>
    </source>
</evidence>
<dbReference type="InterPro" id="IPR003660">
    <property type="entry name" value="HAMP_dom"/>
</dbReference>
<dbReference type="CDD" id="cd06225">
    <property type="entry name" value="HAMP"/>
    <property type="match status" value="1"/>
</dbReference>
<dbReference type="EC" id="2.7.13.3" evidence="3"/>
<dbReference type="Gene3D" id="1.10.287.130">
    <property type="match status" value="1"/>
</dbReference>
<keyword evidence="11" id="KW-0902">Two-component regulatory system</keyword>
<keyword evidence="12 13" id="KW-0472">Membrane</keyword>
<accession>A0A062VD11</accession>
<keyword evidence="7" id="KW-0547">Nucleotide-binding</keyword>
<comment type="subcellular location">
    <subcellularLocation>
        <location evidence="2">Membrane</location>
        <topology evidence="2">Multi-pass membrane protein</topology>
    </subcellularLocation>
</comment>
<feature type="transmembrane region" description="Helical" evidence="13">
    <location>
        <begin position="165"/>
        <end position="188"/>
    </location>
</feature>
<gene>
    <name evidence="16" type="ORF">HPO_15668</name>
</gene>
<dbReference type="Pfam" id="PF02518">
    <property type="entry name" value="HATPase_c"/>
    <property type="match status" value="1"/>
</dbReference>
<feature type="transmembrane region" description="Helical" evidence="13">
    <location>
        <begin position="17"/>
        <end position="36"/>
    </location>
</feature>
<proteinExistence type="predicted"/>
<comment type="caution">
    <text evidence="16">The sequence shown here is derived from an EMBL/GenBank/DDBJ whole genome shotgun (WGS) entry which is preliminary data.</text>
</comment>
<dbReference type="InterPro" id="IPR004358">
    <property type="entry name" value="Sig_transdc_His_kin-like_C"/>
</dbReference>
<evidence type="ECO:0000256" key="9">
    <source>
        <dbReference type="ARBA" id="ARBA00022840"/>
    </source>
</evidence>
<keyword evidence="4" id="KW-0597">Phosphoprotein</keyword>
<keyword evidence="17" id="KW-1185">Reference proteome</keyword>
<reference evidence="16 17" key="1">
    <citation type="journal article" date="2014" name="Antonie Van Leeuwenhoek">
        <title>Hyphomonas beringensis sp. nov. and Hyphomonas chukchiensis sp. nov., isolated from surface seawater of the Bering Sea and Chukchi Sea.</title>
        <authorList>
            <person name="Li C."/>
            <person name="Lai Q."/>
            <person name="Li G."/>
            <person name="Dong C."/>
            <person name="Wang J."/>
            <person name="Liao Y."/>
            <person name="Shao Z."/>
        </authorList>
    </citation>
    <scope>NUCLEOTIDE SEQUENCE [LARGE SCALE GENOMIC DNA]</scope>
    <source>
        <strain evidence="16 17">PS728</strain>
    </source>
</reference>
<evidence type="ECO:0000256" key="2">
    <source>
        <dbReference type="ARBA" id="ARBA00004141"/>
    </source>
</evidence>
<comment type="catalytic activity">
    <reaction evidence="1">
        <text>ATP + protein L-histidine = ADP + protein N-phospho-L-histidine.</text>
        <dbReference type="EC" id="2.7.13.3"/>
    </reaction>
</comment>
<sequence length="453" mass="48809">MTPSSKWSLEARLRRRLLGVILGVGTLTAAIVTFHYGSDVTDLRQRQVLEMAEKLAGEFQGAIQPGVPFDPGAAHKDSIYEKYPEAYGWALSGPDGQALAQSAFDWSGIERRSVAGIDEWTLQAGDDIWLAGKEFDCGGPMACRVETIVASDPAYRFYRMIFAEVAVHVLIPLVPFAVLSIWAVTGFVRQTLRPLREIAEQARSVSEFRDIRPLIVENPPDEVVDLVRALNGSLDRLAAAMERERAFILDASHTLRTPLAALKARLQQDGGHADLAKLRQDTDALIRLSMQLLAHANADRLSVLPGQSIDVSDLIMDIVVRMEPLARQAGVDLGCEGCDTPVRAVADPDALSIAVINLIENAIQHSAEGAPITVALQQGPLSISVIDQGAGIPEGKLAEVTKRFARGSDGRSQGAGLGLSIVEQIMRAHGGRLELRRNAGAGLTATLHFTAAA</sequence>